<reference evidence="2" key="1">
    <citation type="journal article" date="2019" name="Int. J. Syst. Evol. Microbiol.">
        <title>The Global Catalogue of Microorganisms (GCM) 10K type strain sequencing project: providing services to taxonomists for standard genome sequencing and annotation.</title>
        <authorList>
            <consortium name="The Broad Institute Genomics Platform"/>
            <consortium name="The Broad Institute Genome Sequencing Center for Infectious Disease"/>
            <person name="Wu L."/>
            <person name="Ma J."/>
        </authorList>
    </citation>
    <scope>NUCLEOTIDE SEQUENCE [LARGE SCALE GENOMIC DNA]</scope>
    <source>
        <strain evidence="2">CGMCC 1.15774</strain>
    </source>
</reference>
<accession>A0ABV8PNW3</accession>
<dbReference type="RefSeq" id="WP_379767144.1">
    <property type="nucleotide sequence ID" value="NZ_JBHSCL010000010.1"/>
</dbReference>
<evidence type="ECO:0000313" key="2">
    <source>
        <dbReference type="Proteomes" id="UP001595841"/>
    </source>
</evidence>
<name>A0ABV8PNW3_9FLAO</name>
<dbReference type="EMBL" id="JBHSCL010000010">
    <property type="protein sequence ID" value="MFC4221819.1"/>
    <property type="molecule type" value="Genomic_DNA"/>
</dbReference>
<proteinExistence type="predicted"/>
<comment type="caution">
    <text evidence="1">The sequence shown here is derived from an EMBL/GenBank/DDBJ whole genome shotgun (WGS) entry which is preliminary data.</text>
</comment>
<protein>
    <submittedName>
        <fullName evidence="1">Uncharacterized protein</fullName>
    </submittedName>
</protein>
<gene>
    <name evidence="1" type="ORF">ACFOWS_16830</name>
</gene>
<evidence type="ECO:0000313" key="1">
    <source>
        <dbReference type="EMBL" id="MFC4221819.1"/>
    </source>
</evidence>
<organism evidence="1 2">
    <name type="scientific">Flagellimonas marina</name>
    <dbReference type="NCBI Taxonomy" id="1775168"/>
    <lineage>
        <taxon>Bacteria</taxon>
        <taxon>Pseudomonadati</taxon>
        <taxon>Bacteroidota</taxon>
        <taxon>Flavobacteriia</taxon>
        <taxon>Flavobacteriales</taxon>
        <taxon>Flavobacteriaceae</taxon>
        <taxon>Flagellimonas</taxon>
    </lineage>
</organism>
<keyword evidence="2" id="KW-1185">Reference proteome</keyword>
<dbReference type="Proteomes" id="UP001595841">
    <property type="component" value="Unassembled WGS sequence"/>
</dbReference>
<sequence>MRLIKMLEFYPAGCKSNPPDASFQSWIYFHRELNDIIESQWKDHPERSAPDLVDSVTDVRTLEKGLYDCLVQGMVCKLILWYAPIGSDLTRKIARGYIMTKREFDQIWNEPDCFEREKYENEVSCI</sequence>